<dbReference type="NCBIfam" id="TIGR01391">
    <property type="entry name" value="dnaG"/>
    <property type="match status" value="1"/>
</dbReference>
<feature type="compositionally biased region" description="Basic and acidic residues" evidence="13">
    <location>
        <begin position="438"/>
        <end position="453"/>
    </location>
</feature>
<comment type="function">
    <text evidence="12">RNA polymerase that catalyzes the synthesis of short RNA molecules used as primers for DNA polymerase during DNA replication.</text>
</comment>
<dbReference type="Gene3D" id="3.90.980.10">
    <property type="entry name" value="DNA primase, catalytic core, N-terminal domain"/>
    <property type="match status" value="1"/>
</dbReference>
<dbReference type="Pfam" id="PF01807">
    <property type="entry name" value="Zn_ribbon_DnaG"/>
    <property type="match status" value="1"/>
</dbReference>
<dbReference type="InterPro" id="IPR019475">
    <property type="entry name" value="DNA_primase_DnaB-bd"/>
</dbReference>
<comment type="similarity">
    <text evidence="12">Belongs to the DnaG primase family.</text>
</comment>
<keyword evidence="1 12" id="KW-0240">DNA-directed RNA polymerase</keyword>
<dbReference type="CDD" id="cd03364">
    <property type="entry name" value="TOPRIM_DnaG_primases"/>
    <property type="match status" value="1"/>
</dbReference>
<evidence type="ECO:0000256" key="6">
    <source>
        <dbReference type="ARBA" id="ARBA00022723"/>
    </source>
</evidence>
<comment type="domain">
    <text evidence="12">Contains an N-terminal zinc-binding domain, a central core domain that contains the primase activity, and a C-terminal DnaB-binding domain.</text>
</comment>
<evidence type="ECO:0000256" key="7">
    <source>
        <dbReference type="ARBA" id="ARBA00022771"/>
    </source>
</evidence>
<dbReference type="InterPro" id="IPR037068">
    <property type="entry name" value="DNA_primase_core_N_sf"/>
</dbReference>
<evidence type="ECO:0000256" key="12">
    <source>
        <dbReference type="HAMAP-Rule" id="MF_00974"/>
    </source>
</evidence>
<keyword evidence="3 12" id="KW-0808">Transferase</keyword>
<dbReference type="Pfam" id="PF10410">
    <property type="entry name" value="DnaB_bind"/>
    <property type="match status" value="1"/>
</dbReference>
<dbReference type="PROSITE" id="PS50880">
    <property type="entry name" value="TOPRIM"/>
    <property type="match status" value="1"/>
</dbReference>
<evidence type="ECO:0000256" key="9">
    <source>
        <dbReference type="ARBA" id="ARBA00022842"/>
    </source>
</evidence>
<dbReference type="InterPro" id="IPR006295">
    <property type="entry name" value="DNA_primase_DnaG"/>
</dbReference>
<keyword evidence="4 12" id="KW-0548">Nucleotidyltransferase</keyword>
<dbReference type="GO" id="GO:0000428">
    <property type="term" value="C:DNA-directed RNA polymerase complex"/>
    <property type="evidence" value="ECO:0007669"/>
    <property type="project" value="UniProtKB-KW"/>
</dbReference>
<dbReference type="Gene3D" id="3.90.580.10">
    <property type="entry name" value="Zinc finger, CHC2-type domain"/>
    <property type="match status" value="1"/>
</dbReference>
<name>A0A840L5E2_9BURK</name>
<dbReference type="EMBL" id="JACHLP010000001">
    <property type="protein sequence ID" value="MBB4842053.1"/>
    <property type="molecule type" value="Genomic_DNA"/>
</dbReference>
<protein>
    <recommendedName>
        <fullName evidence="12">DNA primase</fullName>
        <ecNumber evidence="12">2.7.7.101</ecNumber>
    </recommendedName>
</protein>
<dbReference type="InterPro" id="IPR006171">
    <property type="entry name" value="TOPRIM_dom"/>
</dbReference>
<comment type="catalytic activity">
    <reaction evidence="12">
        <text>ssDNA + n NTP = ssDNA/pppN(pN)n-1 hybrid + (n-1) diphosphate.</text>
        <dbReference type="EC" id="2.7.7.101"/>
    </reaction>
</comment>
<evidence type="ECO:0000313" key="16">
    <source>
        <dbReference type="Proteomes" id="UP000562027"/>
    </source>
</evidence>
<gene>
    <name evidence="12" type="primary">dnaG</name>
    <name evidence="15" type="ORF">HNP55_000548</name>
</gene>
<dbReference type="HAMAP" id="MF_00974">
    <property type="entry name" value="DNA_primase_DnaG"/>
    <property type="match status" value="1"/>
</dbReference>
<evidence type="ECO:0000259" key="14">
    <source>
        <dbReference type="PROSITE" id="PS50880"/>
    </source>
</evidence>
<dbReference type="SMART" id="SM00493">
    <property type="entry name" value="TOPRIM"/>
    <property type="match status" value="1"/>
</dbReference>
<dbReference type="InterPro" id="IPR030846">
    <property type="entry name" value="DnaG_bac"/>
</dbReference>
<dbReference type="EC" id="2.7.7.101" evidence="12"/>
<dbReference type="InterPro" id="IPR034151">
    <property type="entry name" value="TOPRIM_DnaG_bac"/>
</dbReference>
<evidence type="ECO:0000256" key="1">
    <source>
        <dbReference type="ARBA" id="ARBA00022478"/>
    </source>
</evidence>
<evidence type="ECO:0000313" key="15">
    <source>
        <dbReference type="EMBL" id="MBB4842053.1"/>
    </source>
</evidence>
<dbReference type="FunFam" id="3.90.580.10:FF:000001">
    <property type="entry name" value="DNA primase"/>
    <property type="match status" value="1"/>
</dbReference>
<reference evidence="15 16" key="1">
    <citation type="submission" date="2020-08" db="EMBL/GenBank/DDBJ databases">
        <title>Functional genomics of gut bacteria from endangered species of beetles.</title>
        <authorList>
            <person name="Carlos-Shanley C."/>
        </authorList>
    </citation>
    <scope>NUCLEOTIDE SEQUENCE [LARGE SCALE GENOMIC DNA]</scope>
    <source>
        <strain evidence="15 16">S00239</strain>
    </source>
</reference>
<keyword evidence="5 12" id="KW-0235">DNA replication</keyword>
<comment type="caution">
    <text evidence="15">The sequence shown here is derived from an EMBL/GenBank/DDBJ whole genome shotgun (WGS) entry which is preliminary data.</text>
</comment>
<comment type="cofactor">
    <cofactor evidence="12">
        <name>Zn(2+)</name>
        <dbReference type="ChEBI" id="CHEBI:29105"/>
    </cofactor>
    <text evidence="12">Binds 1 zinc ion per monomer.</text>
</comment>
<proteinExistence type="inferred from homology"/>
<evidence type="ECO:0000256" key="5">
    <source>
        <dbReference type="ARBA" id="ARBA00022705"/>
    </source>
</evidence>
<evidence type="ECO:0000256" key="4">
    <source>
        <dbReference type="ARBA" id="ARBA00022695"/>
    </source>
</evidence>
<dbReference type="InterPro" id="IPR013264">
    <property type="entry name" value="DNAG_N"/>
</dbReference>
<keyword evidence="10 12" id="KW-0238">DNA-binding</keyword>
<dbReference type="PANTHER" id="PTHR30313:SF2">
    <property type="entry name" value="DNA PRIMASE"/>
    <property type="match status" value="1"/>
</dbReference>
<dbReference type="InterPro" id="IPR002694">
    <property type="entry name" value="Znf_CHC2"/>
</dbReference>
<evidence type="ECO:0000256" key="10">
    <source>
        <dbReference type="ARBA" id="ARBA00023125"/>
    </source>
</evidence>
<feature type="region of interest" description="Disordered" evidence="13">
    <location>
        <begin position="438"/>
        <end position="497"/>
    </location>
</feature>
<dbReference type="GO" id="GO:0005737">
    <property type="term" value="C:cytoplasm"/>
    <property type="evidence" value="ECO:0007669"/>
    <property type="project" value="TreeGrafter"/>
</dbReference>
<keyword evidence="11 12" id="KW-0804">Transcription</keyword>
<dbReference type="Proteomes" id="UP000562027">
    <property type="component" value="Unassembled WGS sequence"/>
</dbReference>
<dbReference type="InterPro" id="IPR036977">
    <property type="entry name" value="DNA_primase_Znf_CHC2"/>
</dbReference>
<sequence>MGRHVELKKAGINHKGLCPFHGEKSPSFIVSPTRQTYHCFGCGVHGNALGFLMEYSGLGFVEAVQDLAQQVGMTVPEDERSAEERERAAQQKKRQATLSDVLLKASDHYRLQLKKSPRAIDYLKKRGLTGQIAAQFALGYAPEGWRSLASAFPSYEDPLLAETGMVIVQNAEGPEAEQKRYDRFRDRIMFPIRNVQGETIGFGGRVLDKGEPKYLNSPETPVFSKGRELYGLFEARVGLRQRGYALVVEGYMDVVALAQSGFHNAVATLGTACTAEHVQKLFRFTESVVFSFDGDAAGRRAAGRALEAALPHASDVRSVKFLFLPAEHDPDSYVREFGAEAFERYVNEAVPLSRQLMESAAEGCDLGSAEGRARMLANAKPLWQALPTGLLKRQLLGELARRTQLPDQELMSLWQLGTPAPAARGGPAHETFDAFDGHEPFFDHGEPPAHPEEPVASGPPKSWKKKEWKKDWKPSGNWKRRGEPEDETLGTPRHQPAAKADHAVRMLLLNSAWWVQLSPEDQLLLHELPGVHGEMIAWLERHLINHGAGAWSALEAALAEDELLDRARHLSRDLHSEPEPEFEDFQAVIKALRLLQLKTESQRLAASNPQGPAFERFKQVLEQIRALEAVSNSPG</sequence>
<dbReference type="AlphaFoldDB" id="A0A840L5E2"/>
<evidence type="ECO:0000256" key="8">
    <source>
        <dbReference type="ARBA" id="ARBA00022833"/>
    </source>
</evidence>
<accession>A0A840L5E2</accession>
<evidence type="ECO:0000256" key="13">
    <source>
        <dbReference type="SAM" id="MobiDB-lite"/>
    </source>
</evidence>
<keyword evidence="6 12" id="KW-0479">Metal-binding</keyword>
<dbReference type="GO" id="GO:0003677">
    <property type="term" value="F:DNA binding"/>
    <property type="evidence" value="ECO:0007669"/>
    <property type="project" value="UniProtKB-KW"/>
</dbReference>
<dbReference type="GO" id="GO:0008270">
    <property type="term" value="F:zinc ion binding"/>
    <property type="evidence" value="ECO:0007669"/>
    <property type="project" value="UniProtKB-UniRule"/>
</dbReference>
<evidence type="ECO:0000256" key="11">
    <source>
        <dbReference type="ARBA" id="ARBA00023163"/>
    </source>
</evidence>
<dbReference type="SUPFAM" id="SSF56731">
    <property type="entry name" value="DNA primase core"/>
    <property type="match status" value="1"/>
</dbReference>
<evidence type="ECO:0000256" key="2">
    <source>
        <dbReference type="ARBA" id="ARBA00022515"/>
    </source>
</evidence>
<keyword evidence="9" id="KW-0460">Magnesium</keyword>
<organism evidence="15 16">
    <name type="scientific">Roseateles oligotrophus</name>
    <dbReference type="NCBI Taxonomy" id="1769250"/>
    <lineage>
        <taxon>Bacteria</taxon>
        <taxon>Pseudomonadati</taxon>
        <taxon>Pseudomonadota</taxon>
        <taxon>Betaproteobacteria</taxon>
        <taxon>Burkholderiales</taxon>
        <taxon>Sphaerotilaceae</taxon>
        <taxon>Roseateles</taxon>
    </lineage>
</organism>
<feature type="domain" description="Toprim" evidence="14">
    <location>
        <begin position="243"/>
        <end position="325"/>
    </location>
</feature>
<dbReference type="GO" id="GO:0003899">
    <property type="term" value="F:DNA-directed RNA polymerase activity"/>
    <property type="evidence" value="ECO:0007669"/>
    <property type="project" value="UniProtKB-UniRule"/>
</dbReference>
<dbReference type="FunFam" id="3.40.1360.10:FF:000002">
    <property type="entry name" value="DNA primase"/>
    <property type="match status" value="1"/>
</dbReference>
<dbReference type="GO" id="GO:0006269">
    <property type="term" value="P:DNA replication, synthesis of primer"/>
    <property type="evidence" value="ECO:0007669"/>
    <property type="project" value="UniProtKB-UniRule"/>
</dbReference>
<dbReference type="InterPro" id="IPR050219">
    <property type="entry name" value="DnaG_primase"/>
</dbReference>
<dbReference type="Gene3D" id="1.20.50.20">
    <property type="entry name" value="DnaG, RNA polymerase domain, helical bundle"/>
    <property type="match status" value="1"/>
</dbReference>
<dbReference type="SUPFAM" id="SSF57783">
    <property type="entry name" value="Zinc beta-ribbon"/>
    <property type="match status" value="1"/>
</dbReference>
<keyword evidence="8 12" id="KW-0862">Zinc</keyword>
<evidence type="ECO:0000256" key="3">
    <source>
        <dbReference type="ARBA" id="ARBA00022679"/>
    </source>
</evidence>
<dbReference type="Pfam" id="PF13155">
    <property type="entry name" value="Toprim_2"/>
    <property type="match status" value="1"/>
</dbReference>
<dbReference type="GO" id="GO:1990077">
    <property type="term" value="C:primosome complex"/>
    <property type="evidence" value="ECO:0007669"/>
    <property type="project" value="UniProtKB-KW"/>
</dbReference>
<keyword evidence="7 12" id="KW-0863">Zinc-finger</keyword>
<dbReference type="Pfam" id="PF08275">
    <property type="entry name" value="DNAG_N"/>
    <property type="match status" value="1"/>
</dbReference>
<dbReference type="Gene3D" id="3.40.1360.10">
    <property type="match status" value="1"/>
</dbReference>
<keyword evidence="2 12" id="KW-0639">Primosome</keyword>
<dbReference type="PANTHER" id="PTHR30313">
    <property type="entry name" value="DNA PRIMASE"/>
    <property type="match status" value="1"/>
</dbReference>
<comment type="subunit">
    <text evidence="12">Monomer. Interacts with DnaB.</text>
</comment>
<dbReference type="SMART" id="SM00400">
    <property type="entry name" value="ZnF_CHCC"/>
    <property type="match status" value="1"/>
</dbReference>
<feature type="zinc finger region" description="CHC2-type" evidence="12">
    <location>
        <begin position="18"/>
        <end position="42"/>
    </location>
</feature>
<keyword evidence="16" id="KW-1185">Reference proteome</keyword>